<evidence type="ECO:0000313" key="3">
    <source>
        <dbReference type="EMBL" id="GIL81371.1"/>
    </source>
</evidence>
<dbReference type="PANTHER" id="PTHR31809:SF0">
    <property type="entry name" value="BUD13 HOMOLOG"/>
    <property type="match status" value="1"/>
</dbReference>
<dbReference type="PANTHER" id="PTHR31809">
    <property type="entry name" value="BUD13 HOMOLOG"/>
    <property type="match status" value="1"/>
</dbReference>
<dbReference type="Pfam" id="PF09736">
    <property type="entry name" value="Bud13"/>
    <property type="match status" value="1"/>
</dbReference>
<dbReference type="AlphaFoldDB" id="A0A8J4FML9"/>
<name>A0A8J4FML9_9CHLO</name>
<dbReference type="GO" id="GO:0005684">
    <property type="term" value="C:U2-type spliceosomal complex"/>
    <property type="evidence" value="ECO:0007669"/>
    <property type="project" value="TreeGrafter"/>
</dbReference>
<dbReference type="GO" id="GO:0070274">
    <property type="term" value="C:RES complex"/>
    <property type="evidence" value="ECO:0007669"/>
    <property type="project" value="TreeGrafter"/>
</dbReference>
<evidence type="ECO:0000256" key="2">
    <source>
        <dbReference type="SAM" id="MobiDB-lite"/>
    </source>
</evidence>
<proteinExistence type="inferred from homology"/>
<feature type="region of interest" description="Disordered" evidence="2">
    <location>
        <begin position="54"/>
        <end position="471"/>
    </location>
</feature>
<reference evidence="3" key="1">
    <citation type="journal article" date="2021" name="Proc. Natl. Acad. Sci. U.S.A.">
        <title>Three genomes in the algal genus Volvox reveal the fate of a haploid sex-determining region after a transition to homothallism.</title>
        <authorList>
            <person name="Yamamoto K."/>
            <person name="Hamaji T."/>
            <person name="Kawai-Toyooka H."/>
            <person name="Matsuzaki R."/>
            <person name="Takahashi F."/>
            <person name="Nishimura Y."/>
            <person name="Kawachi M."/>
            <person name="Noguchi H."/>
            <person name="Minakuchi Y."/>
            <person name="Umen J.G."/>
            <person name="Toyoda A."/>
            <person name="Nozaki H."/>
        </authorList>
    </citation>
    <scope>NUCLEOTIDE SEQUENCE</scope>
    <source>
        <strain evidence="3">NIES-3786</strain>
    </source>
</reference>
<evidence type="ECO:0000256" key="1">
    <source>
        <dbReference type="ARBA" id="ARBA00011069"/>
    </source>
</evidence>
<feature type="compositionally biased region" description="Basic and acidic residues" evidence="2">
    <location>
        <begin position="489"/>
        <end position="509"/>
    </location>
</feature>
<dbReference type="InterPro" id="IPR051112">
    <property type="entry name" value="CWC26_splicing_factor"/>
</dbReference>
<dbReference type="Proteomes" id="UP000747110">
    <property type="component" value="Unassembled WGS sequence"/>
</dbReference>
<dbReference type="GO" id="GO:0003723">
    <property type="term" value="F:RNA binding"/>
    <property type="evidence" value="ECO:0007669"/>
    <property type="project" value="TreeGrafter"/>
</dbReference>
<sequence length="627" mass="69842">MSFSFRQTIPTARASKDENLFAGRSTLRADEKKSDAAPKDSVLQAYLAKNYTSGTIDKNGTETVKRKKKKKAAQDPGGAIRIVDHDVSGFNSSDATGRGTLTGKRTNLGGGDEEEDDEAPTIANPEEAAAFMKQVDKIKSGSGWVPAMETDDREAPGRSGRHQDGPDASPPRRRQRHDSPDASPPRRRQRHDSPDASPPRRGTVQDASPPRRRQRHDSPDASPPRRGTVQDASPPRRRQRHDSPDASPPRRGTVQDASPPRRRQRHDSPDAPPPRRGTVQDASPPRRRQRHDSPDASPPRRGTVQDASPPRRRQRHDSPDASPPRRGTVQDASPPRRRQRHDSPDASPPRRGTVQDASPPRRRQRHDSPYASPPRRDGGSKASAGTGRSRGRPQEAPPARMGDGTAAGLVTAEQLAADIRKQREEAEERRRKAEGRGAQTVYRDKATGRVMTAEEARKAKEDERAARKKPSIYDEDQTLEWRGGLAQKRQVEERMRELQEEASKPFARSDVDDRHDAALRDRVRFGDPFAHLARRKQLDAADAAAPLTERYDVDKLAKSGFKVPQEVPPHSWLKRGVAAPANRYNIRPGRHWDGVNRSNGFEAELFKHQNARAAKELEARLWSMGDM</sequence>
<dbReference type="EMBL" id="BNCP01000021">
    <property type="protein sequence ID" value="GIL81371.1"/>
    <property type="molecule type" value="Genomic_DNA"/>
</dbReference>
<dbReference type="GO" id="GO:0000398">
    <property type="term" value="P:mRNA splicing, via spliceosome"/>
    <property type="evidence" value="ECO:0007669"/>
    <property type="project" value="TreeGrafter"/>
</dbReference>
<feature type="compositionally biased region" description="Polar residues" evidence="2">
    <location>
        <begin position="1"/>
        <end position="10"/>
    </location>
</feature>
<protein>
    <submittedName>
        <fullName evidence="3">Uncharacterized protein</fullName>
    </submittedName>
</protein>
<keyword evidence="4" id="KW-1185">Reference proteome</keyword>
<comment type="similarity">
    <text evidence="1">Belongs to the CWC26 family.</text>
</comment>
<accession>A0A8J4FML9</accession>
<feature type="region of interest" description="Disordered" evidence="2">
    <location>
        <begin position="1"/>
        <end position="22"/>
    </location>
</feature>
<dbReference type="OrthoDB" id="6022at2759"/>
<feature type="compositionally biased region" description="Basic and acidic residues" evidence="2">
    <location>
        <begin position="418"/>
        <end position="435"/>
    </location>
</feature>
<evidence type="ECO:0000313" key="4">
    <source>
        <dbReference type="Proteomes" id="UP000747110"/>
    </source>
</evidence>
<organism evidence="3 4">
    <name type="scientific">Volvox reticuliferus</name>
    <dbReference type="NCBI Taxonomy" id="1737510"/>
    <lineage>
        <taxon>Eukaryota</taxon>
        <taxon>Viridiplantae</taxon>
        <taxon>Chlorophyta</taxon>
        <taxon>core chlorophytes</taxon>
        <taxon>Chlorophyceae</taxon>
        <taxon>CS clade</taxon>
        <taxon>Chlamydomonadales</taxon>
        <taxon>Volvocaceae</taxon>
        <taxon>Volvox</taxon>
    </lineage>
</organism>
<comment type="caution">
    <text evidence="3">The sequence shown here is derived from an EMBL/GenBank/DDBJ whole genome shotgun (WGS) entry which is preliminary data.</text>
</comment>
<dbReference type="InterPro" id="IPR018609">
    <property type="entry name" value="Bud13"/>
</dbReference>
<feature type="compositionally biased region" description="Basic and acidic residues" evidence="2">
    <location>
        <begin position="153"/>
        <end position="165"/>
    </location>
</feature>
<feature type="region of interest" description="Disordered" evidence="2">
    <location>
        <begin position="484"/>
        <end position="509"/>
    </location>
</feature>
<feature type="compositionally biased region" description="Basic and acidic residues" evidence="2">
    <location>
        <begin position="442"/>
        <end position="465"/>
    </location>
</feature>
<gene>
    <name evidence="3" type="ORF">Vretifemale_10359</name>
</gene>